<dbReference type="CDD" id="cd22160">
    <property type="entry name" value="F-box_AtFBL13-like"/>
    <property type="match status" value="1"/>
</dbReference>
<proteinExistence type="predicted"/>
<dbReference type="AlphaFoldDB" id="A0A1E5UZT4"/>
<dbReference type="Proteomes" id="UP000095767">
    <property type="component" value="Unassembled WGS sequence"/>
</dbReference>
<sequence length="131" mass="14196">MGADPELHVAVGGGAEDRLSDLPDGILEHVLSFLPAEDAVRSSVLSWRWRGAWAHAPALNLSDERHLQGRFLSFARAVLARYGARDIPALDVVIGCKSNLGPGTPAWLHYAMERVVGSISVSVRCRDPWTG</sequence>
<dbReference type="Pfam" id="PF00646">
    <property type="entry name" value="F-box"/>
    <property type="match status" value="1"/>
</dbReference>
<evidence type="ECO:0000259" key="1">
    <source>
        <dbReference type="PROSITE" id="PS50181"/>
    </source>
</evidence>
<dbReference type="Gene3D" id="1.20.1280.50">
    <property type="match status" value="1"/>
</dbReference>
<reference evidence="2 3" key="1">
    <citation type="submission" date="2016-09" db="EMBL/GenBank/DDBJ databases">
        <title>The draft genome of Dichanthelium oligosanthes: A C3 panicoid grass species.</title>
        <authorList>
            <person name="Studer A.J."/>
            <person name="Schnable J.C."/>
            <person name="Brutnell T.P."/>
        </authorList>
    </citation>
    <scope>NUCLEOTIDE SEQUENCE [LARGE SCALE GENOMIC DNA]</scope>
    <source>
        <strain evidence="3">cv. Kellogg 1175</strain>
        <tissue evidence="2">Leaf</tissue>
    </source>
</reference>
<comment type="caution">
    <text evidence="2">The sequence shown here is derived from an EMBL/GenBank/DDBJ whole genome shotgun (WGS) entry which is preliminary data.</text>
</comment>
<evidence type="ECO:0000313" key="3">
    <source>
        <dbReference type="Proteomes" id="UP000095767"/>
    </source>
</evidence>
<feature type="domain" description="F-box" evidence="1">
    <location>
        <begin position="16"/>
        <end position="50"/>
    </location>
</feature>
<dbReference type="InterPro" id="IPR053781">
    <property type="entry name" value="F-box_AtFBL13-like"/>
</dbReference>
<dbReference type="InterPro" id="IPR001810">
    <property type="entry name" value="F-box_dom"/>
</dbReference>
<dbReference type="InterPro" id="IPR053197">
    <property type="entry name" value="F-box_SCFL_complex_component"/>
</dbReference>
<organism evidence="2 3">
    <name type="scientific">Dichanthelium oligosanthes</name>
    <dbReference type="NCBI Taxonomy" id="888268"/>
    <lineage>
        <taxon>Eukaryota</taxon>
        <taxon>Viridiplantae</taxon>
        <taxon>Streptophyta</taxon>
        <taxon>Embryophyta</taxon>
        <taxon>Tracheophyta</taxon>
        <taxon>Spermatophyta</taxon>
        <taxon>Magnoliopsida</taxon>
        <taxon>Liliopsida</taxon>
        <taxon>Poales</taxon>
        <taxon>Poaceae</taxon>
        <taxon>PACMAD clade</taxon>
        <taxon>Panicoideae</taxon>
        <taxon>Panicodae</taxon>
        <taxon>Paniceae</taxon>
        <taxon>Dichantheliinae</taxon>
        <taxon>Dichanthelium</taxon>
    </lineage>
</organism>
<dbReference type="SUPFAM" id="SSF81383">
    <property type="entry name" value="F-box domain"/>
    <property type="match status" value="1"/>
</dbReference>
<dbReference type="PANTHER" id="PTHR34223">
    <property type="entry name" value="OS11G0201299 PROTEIN"/>
    <property type="match status" value="1"/>
</dbReference>
<name>A0A1E5UZT4_9POAL</name>
<dbReference type="STRING" id="888268.A0A1E5UZT4"/>
<dbReference type="InterPro" id="IPR036047">
    <property type="entry name" value="F-box-like_dom_sf"/>
</dbReference>
<accession>A0A1E5UZT4</accession>
<dbReference type="PANTHER" id="PTHR34223:SF51">
    <property type="entry name" value="OS06G0556300 PROTEIN"/>
    <property type="match status" value="1"/>
</dbReference>
<dbReference type="EMBL" id="LWDX02056617">
    <property type="protein sequence ID" value="OEL18423.1"/>
    <property type="molecule type" value="Genomic_DNA"/>
</dbReference>
<dbReference type="PROSITE" id="PS50181">
    <property type="entry name" value="FBOX"/>
    <property type="match status" value="1"/>
</dbReference>
<evidence type="ECO:0000313" key="2">
    <source>
        <dbReference type="EMBL" id="OEL18423.1"/>
    </source>
</evidence>
<dbReference type="OrthoDB" id="604899at2759"/>
<protein>
    <recommendedName>
        <fullName evidence="1">F-box domain-containing protein</fullName>
    </recommendedName>
</protein>
<gene>
    <name evidence="2" type="ORF">BAE44_0020557</name>
</gene>
<keyword evidence="3" id="KW-1185">Reference proteome</keyword>